<protein>
    <submittedName>
        <fullName evidence="1">Uncharacterized protein</fullName>
    </submittedName>
</protein>
<dbReference type="RefSeq" id="WP_064084582.1">
    <property type="nucleotide sequence ID" value="NZ_CAUTFU010000017.1"/>
</dbReference>
<organism evidence="1 2">
    <name type="scientific">Eikenella corrodens</name>
    <dbReference type="NCBI Taxonomy" id="539"/>
    <lineage>
        <taxon>Bacteria</taxon>
        <taxon>Pseudomonadati</taxon>
        <taxon>Pseudomonadota</taxon>
        <taxon>Betaproteobacteria</taxon>
        <taxon>Neisseriales</taxon>
        <taxon>Neisseriaceae</taxon>
        <taxon>Eikenella</taxon>
    </lineage>
</organism>
<dbReference type="EMBL" id="LXSF01000007">
    <property type="protein sequence ID" value="OAM16141.1"/>
    <property type="molecule type" value="Genomic_DNA"/>
</dbReference>
<sequence>MITIEIRFNHISIRHNNIVVEHCSMFSNSRLIIADGFQWMTALIAAIDKAADQGIFKQQSWSAHKLMVSESDNQPNHPYLCFDICETLEGGLSPVEWYILINTLEWINPKNTMKQPEILILYRGQPPTYEEALQAA</sequence>
<accession>A0A1A9REB8</accession>
<evidence type="ECO:0000313" key="2">
    <source>
        <dbReference type="Proteomes" id="UP000078003"/>
    </source>
</evidence>
<dbReference type="AlphaFoldDB" id="A0A1A9REB8"/>
<proteinExistence type="predicted"/>
<evidence type="ECO:0000313" key="1">
    <source>
        <dbReference type="EMBL" id="OAM16141.1"/>
    </source>
</evidence>
<dbReference type="Proteomes" id="UP000078003">
    <property type="component" value="Unassembled WGS sequence"/>
</dbReference>
<comment type="caution">
    <text evidence="1">The sequence shown here is derived from an EMBL/GenBank/DDBJ whole genome shotgun (WGS) entry which is preliminary data.</text>
</comment>
<name>A0A1A9REB8_EIKCO</name>
<gene>
    <name evidence="1" type="ORF">A7P85_06935</name>
</gene>
<reference evidence="2" key="1">
    <citation type="submission" date="2016-05" db="EMBL/GenBank/DDBJ databases">
        <title>Draft genome of Corynebacterium afermentans subsp. afermentans LCDC 88199T.</title>
        <authorList>
            <person name="Bernier A.-M."/>
            <person name="Bernard K."/>
        </authorList>
    </citation>
    <scope>NUCLEOTIDE SEQUENCE [LARGE SCALE GENOMIC DNA]</scope>
    <source>
        <strain evidence="2">NML01-0328</strain>
    </source>
</reference>